<comment type="caution">
    <text evidence="1">The sequence shown here is derived from an EMBL/GenBank/DDBJ whole genome shotgun (WGS) entry which is preliminary data.</text>
</comment>
<accession>A0ACB8UUY1</accession>
<proteinExistence type="predicted"/>
<evidence type="ECO:0000313" key="1">
    <source>
        <dbReference type="EMBL" id="KAI2385708.1"/>
    </source>
</evidence>
<dbReference type="EMBL" id="JALBCA010000055">
    <property type="protein sequence ID" value="KAI2385708.1"/>
    <property type="molecule type" value="Genomic_DNA"/>
</dbReference>
<sequence>MLKVLKETKVSIQPDSTESIVNISVPSPQQPAGHVEFAVQHHSPIEDGTSTDKFLATQASVYFRKRKTYPRCILWRVVGSDRVLELRSADLTRSVHEPQEADLTLRLNFPDVILPHGVGLSDEEDDDAISIFVITASRQLYTLDLQSHCFLNVDAIKKNVADWCKAYRPPPLSFTHPYLLCASTPLEVFISLHSGALLRLTRKSGTDGSSWSLITFDERPWSASLRGFVKWGNSNSVQNNGKSLDPNTPTAIAITPDQAFVVIICLNHSLKIWNLASHRLVASKDLLASTSRSDALPNPTEFALIRVFTAETTAGAMYYMITFTPHDDSQFKVWAVKGSLTSHLEIENMFPDSKLKAIEPNSPGHLLWNITDFEVVPSYGGKTLTLWVLWRGNGLYQLHSIRFDLQNLPNVWQSNWTRTALEIHSDLPPTLLRPGMVDPTSEWLEFIFSPGRYPLTVIQASLSIFLQPIKPNEVNINRKKPSELQQQACQAIQDSLELQRCADGTIDFSRYCKALDGKWRRLWHIIEGVNRKRFETLSLAYDRYSDSPWVLFTDGCALFRECSSTEVLFHNDASSLRENLPIASRDWLHPNSIVELGDHPDESAKLVSLAASFRKMLNPELSRACRSALHTELFMEISLSAEERLLAFHERCGFSDLLTDNVYEIASANIDQSLQIDKLSTDMFFAVLDTIPSGFSGRDSNLLSTKFGYSVVMEGVMETIYLIKQTFYDLLLLIVFIDVELKPENSFDLNGPELFATIVSLLKEYELLDWLGSNTRLSPKGQNSGIIDAKSDHASRTCAFDRANSLSILEDLFASHIKSNPTVGVSQLHTLTRQIRDVISWATRQGGVSLENVLVYIQCDLISSGNIDLATNFFRFQPNTSWSTYVKGRLYLAKCDFDAAAASFQRSSYTLSYGKPIGDLQEMSSNLIDSIAKNSFYNGLPQYLLHVAGLFEQAKSPTHAAHFLELALQASGPNDPDFDLMPHLFRAYLKTNHIDKAYATLLQHPDGSVSRSDLEALVETSFAVHGSNAASFRKFLRLPLYSNSNICNQLDEILASLAEKQKLSPPPGSQRAITPSSMEYLTTLKAIHIARSDFENAARTSYQILCRLRETKKDLPTNIYSAELAQEDADPIMNELLELINLLELMESDEAYVLVDPSQYRTSSVKPDEIESGPGTGQVKSPPDNDITMYTPDASVSDLASPNVKAETPKKAKPSAYVVLTLDSLRREYQTELDRMCKIQAGDWEYGDVQTWPVTGDNNGTI</sequence>
<organism evidence="1">
    <name type="scientific">Ophidiomyces ophidiicola</name>
    <dbReference type="NCBI Taxonomy" id="1387563"/>
    <lineage>
        <taxon>Eukaryota</taxon>
        <taxon>Fungi</taxon>
        <taxon>Dikarya</taxon>
        <taxon>Ascomycota</taxon>
        <taxon>Pezizomycotina</taxon>
        <taxon>Eurotiomycetes</taxon>
        <taxon>Eurotiomycetidae</taxon>
        <taxon>Onygenales</taxon>
        <taxon>Onygenaceae</taxon>
        <taxon>Ophidiomyces</taxon>
    </lineage>
</organism>
<name>A0ACB8UUY1_9EURO</name>
<reference evidence="1" key="1">
    <citation type="journal article" date="2022" name="bioRxiv">
        <title>Population genetic analysis of Ophidiomyces ophidiicola, the causative agent of snake fungal disease, indicates recent introductions to the USA.</title>
        <authorList>
            <person name="Ladner J.T."/>
            <person name="Palmer J.M."/>
            <person name="Ettinger C.L."/>
            <person name="Stajich J.E."/>
            <person name="Farrell T.M."/>
            <person name="Glorioso B.M."/>
            <person name="Lawson B."/>
            <person name="Price S.J."/>
            <person name="Stengle A.G."/>
            <person name="Grear D.A."/>
            <person name="Lorch J.M."/>
        </authorList>
    </citation>
    <scope>NUCLEOTIDE SEQUENCE</scope>
    <source>
        <strain evidence="1">NWHC 24266-5</strain>
    </source>
</reference>
<gene>
    <name evidence="1" type="ORF">LOY88_003941</name>
</gene>
<protein>
    <submittedName>
        <fullName evidence="1">Uncharacterized protein</fullName>
    </submittedName>
</protein>